<reference evidence="4 5" key="1">
    <citation type="submission" date="2018-08" db="EMBL/GenBank/DDBJ databases">
        <title>A genome reference for cultivated species of the human gut microbiota.</title>
        <authorList>
            <person name="Zou Y."/>
            <person name="Xue W."/>
            <person name="Luo G."/>
        </authorList>
    </citation>
    <scope>NUCLEOTIDE SEQUENCE [LARGE SCALE GENOMIC DNA]</scope>
    <source>
        <strain evidence="2 5">AF14-18</strain>
        <strain evidence="3 4">AM35-14</strain>
    </source>
</reference>
<evidence type="ECO:0000313" key="2">
    <source>
        <dbReference type="EMBL" id="RGV69170.1"/>
    </source>
</evidence>
<evidence type="ECO:0000313" key="4">
    <source>
        <dbReference type="Proteomes" id="UP000283975"/>
    </source>
</evidence>
<feature type="domain" description="Baseplate J-like central" evidence="1">
    <location>
        <begin position="186"/>
        <end position="270"/>
    </location>
</feature>
<organism evidence="3 4">
    <name type="scientific">Enterocloster bolteae</name>
    <dbReference type="NCBI Taxonomy" id="208479"/>
    <lineage>
        <taxon>Bacteria</taxon>
        <taxon>Bacillati</taxon>
        <taxon>Bacillota</taxon>
        <taxon>Clostridia</taxon>
        <taxon>Lachnospirales</taxon>
        <taxon>Lachnospiraceae</taxon>
        <taxon>Enterocloster</taxon>
    </lineage>
</organism>
<dbReference type="EMBL" id="QSHZ01000063">
    <property type="protein sequence ID" value="RHC46379.1"/>
    <property type="molecule type" value="Genomic_DNA"/>
</dbReference>
<sequence length="382" mass="41504">MIDFSKKTYAAILEDQKARVSDKIDKREGSLILTALSPASWYMEGMYLDLDRVQKNARAETAGGNDLDMIVAERGIQRKGAIHAVKKGIFNIMIPIGSRFSALAGNEYITYIAEEYIGAVEEGYSYCMRCELAGEIGNSYSGQLIAVDYVIGLTSASLTDVIVYGTEEEKDDFLRDRYFATFEVAAFGGNIAAYRNAVLEIEGVGAVQVYPAWKGGGTVLCSILNENLEPATTELVKKVQDIICPSEEGEMEPSANGYGMAPIGAVATICTGQALTLNVSLRVTFASNIVDGVATYKNQIESKIDGYLSSVRSEWGKAIKGQKIQYLVTVYVSRIIYEILTISEIVNVTDVLINGAEQDVSCIETKDLQQVPVMGTVTINGS</sequence>
<evidence type="ECO:0000259" key="1">
    <source>
        <dbReference type="Pfam" id="PF26078"/>
    </source>
</evidence>
<dbReference type="EMBL" id="QRZM01000025">
    <property type="protein sequence ID" value="RGV69170.1"/>
    <property type="molecule type" value="Genomic_DNA"/>
</dbReference>
<evidence type="ECO:0000313" key="3">
    <source>
        <dbReference type="EMBL" id="RHC46379.1"/>
    </source>
</evidence>
<dbReference type="Proteomes" id="UP000283975">
    <property type="component" value="Unassembled WGS sequence"/>
</dbReference>
<gene>
    <name evidence="3" type="ORF">DW839_31335</name>
    <name evidence="2" type="ORF">DWW02_28695</name>
</gene>
<dbReference type="PANTHER" id="PTHR37829:SF3">
    <property type="entry name" value="PROTEIN JAYE-RELATED"/>
    <property type="match status" value="1"/>
</dbReference>
<dbReference type="InterPro" id="IPR058531">
    <property type="entry name" value="Baseplate_J_M"/>
</dbReference>
<evidence type="ECO:0000313" key="5">
    <source>
        <dbReference type="Proteomes" id="UP000284543"/>
    </source>
</evidence>
<comment type="caution">
    <text evidence="3">The sequence shown here is derived from an EMBL/GenBank/DDBJ whole genome shotgun (WGS) entry which is preliminary data.</text>
</comment>
<proteinExistence type="predicted"/>
<dbReference type="InterPro" id="IPR052399">
    <property type="entry name" value="Phage_Baseplate_Assmbl_Protein"/>
</dbReference>
<dbReference type="RefSeq" id="WP_118019715.1">
    <property type="nucleotide sequence ID" value="NZ_QRZM01000025.1"/>
</dbReference>
<accession>A0A414AFM2</accession>
<name>A0A414AFM2_9FIRM</name>
<dbReference type="Proteomes" id="UP000284543">
    <property type="component" value="Unassembled WGS sequence"/>
</dbReference>
<dbReference type="AlphaFoldDB" id="A0A414AFM2"/>
<dbReference type="Pfam" id="PF26078">
    <property type="entry name" value="Baseplate_J_M"/>
    <property type="match status" value="1"/>
</dbReference>
<protein>
    <submittedName>
        <fullName evidence="3">Baseplate J protein</fullName>
    </submittedName>
</protein>
<dbReference type="PANTHER" id="PTHR37829">
    <property type="entry name" value="PHAGE-LIKE ELEMENT PBSX PROTEIN XKDT"/>
    <property type="match status" value="1"/>
</dbReference>